<organism evidence="1 2">
    <name type="scientific">Auriscalpium vulgare</name>
    <dbReference type="NCBI Taxonomy" id="40419"/>
    <lineage>
        <taxon>Eukaryota</taxon>
        <taxon>Fungi</taxon>
        <taxon>Dikarya</taxon>
        <taxon>Basidiomycota</taxon>
        <taxon>Agaricomycotina</taxon>
        <taxon>Agaricomycetes</taxon>
        <taxon>Russulales</taxon>
        <taxon>Auriscalpiaceae</taxon>
        <taxon>Auriscalpium</taxon>
    </lineage>
</organism>
<keyword evidence="2" id="KW-1185">Reference proteome</keyword>
<protein>
    <submittedName>
        <fullName evidence="1">Uncharacterized protein</fullName>
    </submittedName>
</protein>
<proteinExistence type="predicted"/>
<reference evidence="1" key="2">
    <citation type="journal article" date="2022" name="New Phytol.">
        <title>Evolutionary transition to the ectomycorrhizal habit in the genomes of a hyperdiverse lineage of mushroom-forming fungi.</title>
        <authorList>
            <person name="Looney B."/>
            <person name="Miyauchi S."/>
            <person name="Morin E."/>
            <person name="Drula E."/>
            <person name="Courty P.E."/>
            <person name="Kohler A."/>
            <person name="Kuo A."/>
            <person name="LaButti K."/>
            <person name="Pangilinan J."/>
            <person name="Lipzen A."/>
            <person name="Riley R."/>
            <person name="Andreopoulos W."/>
            <person name="He G."/>
            <person name="Johnson J."/>
            <person name="Nolan M."/>
            <person name="Tritt A."/>
            <person name="Barry K.W."/>
            <person name="Grigoriev I.V."/>
            <person name="Nagy L.G."/>
            <person name="Hibbett D."/>
            <person name="Henrissat B."/>
            <person name="Matheny P.B."/>
            <person name="Labbe J."/>
            <person name="Martin F.M."/>
        </authorList>
    </citation>
    <scope>NUCLEOTIDE SEQUENCE</scope>
    <source>
        <strain evidence="1">FP105234-sp</strain>
    </source>
</reference>
<gene>
    <name evidence="1" type="ORF">FA95DRAFT_1680835</name>
</gene>
<name>A0ACB8RMR6_9AGAM</name>
<dbReference type="Proteomes" id="UP000814033">
    <property type="component" value="Unassembled WGS sequence"/>
</dbReference>
<evidence type="ECO:0000313" key="2">
    <source>
        <dbReference type="Proteomes" id="UP000814033"/>
    </source>
</evidence>
<accession>A0ACB8RMR6</accession>
<sequence length="763" mass="85882">MEHHLVSCTPEQWLDSRTPEILSAASSLNELTDALKKENSLGANGWTDLITAQGDENTVFTKISSIADAIRTAAAKLFPLEPTSIIQTEPRKGTLSEVRGYRYLHEAPATLLNFDRSVPPPSSPRLRKSSILSNNTSETVCIAEVKLNDTNEDRQDNETEIMSAATDVIYNDPCRRFMTGFTIEKDQMRLWYFCRAHILVSHSFNLHEEPQLLIRFLLYVQCAPRFDLGYDPTVTRCWVNVEGKTGQQMAYEYRIGGRKFLTKGTPLSENSAFDIVSRATRVWEVFEILPGGRLSEESYVLRDAWLYEDAMLEQETHTAILNRLAELDAQSSGESTHYKSDARHHLLTFICDGWVTINDDSQKHDITAALPGSRTAATCTKVGVAAKSLTPGSQRDSRQDRQRMHMQSKAGPPSLKHHRLKHARTVFKETCESVYEIKDFRSLVSCLADIVKALNLMRLAGYVHRDVSAGNCLWLPAAGNEPGRGILADLEYARPYASMNGHDPRTGTPAFMATEYQTRLYFFLPKPKDIFSAKPPEFIFNFYHDLESVFWIFVYFIHYRPPIILENKPEDLVETVRKSAIDYLSDDVQGNSSRAALVSGGTYYLYSHLAPLYGDGSWLLSGVDVLDTLQLAYKDLEKRPISNGRWGEDCFASQPYSDIMKQLSELMPEHADDVPVGDIRNMGTKLQENEELGKGQSEHATADEEMAQEPEKRKAEEEASEEVEEEAGEDQAEQSTAGEKVGEGEAQAKRSIKTAKTKRGRMN</sequence>
<comment type="caution">
    <text evidence="1">The sequence shown here is derived from an EMBL/GenBank/DDBJ whole genome shotgun (WGS) entry which is preliminary data.</text>
</comment>
<dbReference type="EMBL" id="MU275967">
    <property type="protein sequence ID" value="KAI0044910.1"/>
    <property type="molecule type" value="Genomic_DNA"/>
</dbReference>
<reference evidence="1" key="1">
    <citation type="submission" date="2021-02" db="EMBL/GenBank/DDBJ databases">
        <authorList>
            <consortium name="DOE Joint Genome Institute"/>
            <person name="Ahrendt S."/>
            <person name="Looney B.P."/>
            <person name="Miyauchi S."/>
            <person name="Morin E."/>
            <person name="Drula E."/>
            <person name="Courty P.E."/>
            <person name="Chicoki N."/>
            <person name="Fauchery L."/>
            <person name="Kohler A."/>
            <person name="Kuo A."/>
            <person name="Labutti K."/>
            <person name="Pangilinan J."/>
            <person name="Lipzen A."/>
            <person name="Riley R."/>
            <person name="Andreopoulos W."/>
            <person name="He G."/>
            <person name="Johnson J."/>
            <person name="Barry K.W."/>
            <person name="Grigoriev I.V."/>
            <person name="Nagy L."/>
            <person name="Hibbett D."/>
            <person name="Henrissat B."/>
            <person name="Matheny P.B."/>
            <person name="Labbe J."/>
            <person name="Martin F."/>
        </authorList>
    </citation>
    <scope>NUCLEOTIDE SEQUENCE</scope>
    <source>
        <strain evidence="1">FP105234-sp</strain>
    </source>
</reference>
<evidence type="ECO:0000313" key="1">
    <source>
        <dbReference type="EMBL" id="KAI0044910.1"/>
    </source>
</evidence>